<dbReference type="InterPro" id="IPR035917">
    <property type="entry name" value="YjbQ-like_sf"/>
</dbReference>
<evidence type="ECO:0000313" key="2">
    <source>
        <dbReference type="EMBL" id="KIZ33954.1"/>
    </source>
</evidence>
<comment type="similarity">
    <text evidence="1">Belongs to the UPF0047 family.</text>
</comment>
<reference evidence="2 3" key="1">
    <citation type="submission" date="2014-11" db="EMBL/GenBank/DDBJ databases">
        <title>Genomics and ecophysiology of heterotrophic nitrogen fixing bacteria isolated from estuarine surface water.</title>
        <authorList>
            <person name="Bentzon-Tilia M."/>
            <person name="Severin I."/>
            <person name="Hansen L.H."/>
            <person name="Riemann L."/>
        </authorList>
    </citation>
    <scope>NUCLEOTIDE SEQUENCE [LARGE SCALE GENOMIC DNA]</scope>
    <source>
        <strain evidence="2 3">BAL398</strain>
    </source>
</reference>
<evidence type="ECO:0000313" key="3">
    <source>
        <dbReference type="Proteomes" id="UP000032515"/>
    </source>
</evidence>
<dbReference type="PATRIC" id="fig|1076.23.peg.2153"/>
<dbReference type="Pfam" id="PF01894">
    <property type="entry name" value="YjbQ"/>
    <property type="match status" value="1"/>
</dbReference>
<sequence>MQILRHRIELATLAPIQIIDLTEQVRGFVATSGVRHGLVTVSCLHTTARINVNEREPQLQRDMLTFLKRLVPRDGDYLHNLEPIDGRDNAHSHLLGLFMNSSETIPLADGALMLGEWQSIFFIELDGPRERRGVELQILGNG</sequence>
<dbReference type="PANTHER" id="PTHR30615:SF8">
    <property type="entry name" value="UPF0047 PROTEIN C4A8.02C"/>
    <property type="match status" value="1"/>
</dbReference>
<dbReference type="PIRSF" id="PIRSF004681">
    <property type="entry name" value="UCP004681"/>
    <property type="match status" value="1"/>
</dbReference>
<proteinExistence type="inferred from homology"/>
<dbReference type="STRING" id="1421013.GCA_000504425_03034"/>
<dbReference type="AlphaFoldDB" id="A0A0D7DZF7"/>
<dbReference type="EMBL" id="JXXE01000708">
    <property type="protein sequence ID" value="KIZ33954.1"/>
    <property type="molecule type" value="Genomic_DNA"/>
</dbReference>
<dbReference type="RefSeq" id="WP_044418065.1">
    <property type="nucleotide sequence ID" value="NZ_JXXE01000708.1"/>
</dbReference>
<dbReference type="InterPro" id="IPR001602">
    <property type="entry name" value="UPF0047_YjbQ-like"/>
</dbReference>
<gene>
    <name evidence="2" type="ORF">OO17_27650</name>
</gene>
<protein>
    <submittedName>
        <fullName evidence="2">Secondary thiamine-phosphate synthase enzyme</fullName>
    </submittedName>
</protein>
<organism evidence="2 3">
    <name type="scientific">Rhodopseudomonas palustris</name>
    <dbReference type="NCBI Taxonomy" id="1076"/>
    <lineage>
        <taxon>Bacteria</taxon>
        <taxon>Pseudomonadati</taxon>
        <taxon>Pseudomonadota</taxon>
        <taxon>Alphaproteobacteria</taxon>
        <taxon>Hyphomicrobiales</taxon>
        <taxon>Nitrobacteraceae</taxon>
        <taxon>Rhodopseudomonas</taxon>
    </lineage>
</organism>
<comment type="caution">
    <text evidence="2">The sequence shown here is derived from an EMBL/GenBank/DDBJ whole genome shotgun (WGS) entry which is preliminary data.</text>
</comment>
<dbReference type="Gene3D" id="2.60.120.460">
    <property type="entry name" value="YjbQ-like"/>
    <property type="match status" value="1"/>
</dbReference>
<name>A0A0D7DZF7_RHOPL</name>
<dbReference type="SUPFAM" id="SSF111038">
    <property type="entry name" value="YjbQ-like"/>
    <property type="match status" value="1"/>
</dbReference>
<dbReference type="NCBIfam" id="TIGR00149">
    <property type="entry name" value="TIGR00149_YjbQ"/>
    <property type="match status" value="1"/>
</dbReference>
<dbReference type="OrthoDB" id="9801725at2"/>
<accession>A0A0D7DZF7</accession>
<dbReference type="PANTHER" id="PTHR30615">
    <property type="entry name" value="UNCHARACTERIZED PROTEIN YJBQ-RELATED"/>
    <property type="match status" value="1"/>
</dbReference>
<evidence type="ECO:0000256" key="1">
    <source>
        <dbReference type="ARBA" id="ARBA00005534"/>
    </source>
</evidence>
<dbReference type="Proteomes" id="UP000032515">
    <property type="component" value="Unassembled WGS sequence"/>
</dbReference>